<comment type="caution">
    <text evidence="3">The sequence shown here is derived from an EMBL/GenBank/DDBJ whole genome shotgun (WGS) entry which is preliminary data.</text>
</comment>
<organism evidence="3 4">
    <name type="scientific">Rotaria magnacalcarata</name>
    <dbReference type="NCBI Taxonomy" id="392030"/>
    <lineage>
        <taxon>Eukaryota</taxon>
        <taxon>Metazoa</taxon>
        <taxon>Spiralia</taxon>
        <taxon>Gnathifera</taxon>
        <taxon>Rotifera</taxon>
        <taxon>Eurotatoria</taxon>
        <taxon>Bdelloidea</taxon>
        <taxon>Philodinida</taxon>
        <taxon>Philodinidae</taxon>
        <taxon>Rotaria</taxon>
    </lineage>
</organism>
<dbReference type="Pfam" id="PF00665">
    <property type="entry name" value="rve"/>
    <property type="match status" value="1"/>
</dbReference>
<dbReference type="GO" id="GO:0015074">
    <property type="term" value="P:DNA integration"/>
    <property type="evidence" value="ECO:0007669"/>
    <property type="project" value="InterPro"/>
</dbReference>
<dbReference type="EMBL" id="CAJNRE010012806">
    <property type="protein sequence ID" value="CAF2113790.1"/>
    <property type="molecule type" value="Genomic_DNA"/>
</dbReference>
<dbReference type="Proteomes" id="UP000663834">
    <property type="component" value="Unassembled WGS sequence"/>
</dbReference>
<dbReference type="PANTHER" id="PTHR37984:SF5">
    <property type="entry name" value="PROTEIN NYNRIN-LIKE"/>
    <property type="match status" value="1"/>
</dbReference>
<gene>
    <name evidence="2" type="ORF">KQP761_LOCUS36801</name>
    <name evidence="3" type="ORF">MBJ925_LOCUS24597</name>
</gene>
<reference evidence="3" key="1">
    <citation type="submission" date="2021-02" db="EMBL/GenBank/DDBJ databases">
        <authorList>
            <person name="Nowell W R."/>
        </authorList>
    </citation>
    <scope>NUCLEOTIDE SEQUENCE</scope>
</reference>
<dbReference type="PANTHER" id="PTHR37984">
    <property type="entry name" value="PROTEIN CBG26694"/>
    <property type="match status" value="1"/>
</dbReference>
<dbReference type="EMBL" id="CAJNOW010020822">
    <property type="protein sequence ID" value="CAF1681643.1"/>
    <property type="molecule type" value="Genomic_DNA"/>
</dbReference>
<dbReference type="InterPro" id="IPR036397">
    <property type="entry name" value="RNaseH_sf"/>
</dbReference>
<dbReference type="GO" id="GO:0003676">
    <property type="term" value="F:nucleic acid binding"/>
    <property type="evidence" value="ECO:0007669"/>
    <property type="project" value="InterPro"/>
</dbReference>
<dbReference type="Gene3D" id="3.30.420.10">
    <property type="entry name" value="Ribonuclease H-like superfamily/Ribonuclease H"/>
    <property type="match status" value="1"/>
</dbReference>
<dbReference type="InterPro" id="IPR012337">
    <property type="entry name" value="RNaseH-like_sf"/>
</dbReference>
<proteinExistence type="predicted"/>
<evidence type="ECO:0000313" key="2">
    <source>
        <dbReference type="EMBL" id="CAF1681643.1"/>
    </source>
</evidence>
<dbReference type="InterPro" id="IPR050951">
    <property type="entry name" value="Retrovirus_Pol_polyprotein"/>
</dbReference>
<dbReference type="Proteomes" id="UP000663824">
    <property type="component" value="Unassembled WGS sequence"/>
</dbReference>
<dbReference type="PROSITE" id="PS50994">
    <property type="entry name" value="INTEGRASE"/>
    <property type="match status" value="1"/>
</dbReference>
<evidence type="ECO:0000313" key="3">
    <source>
        <dbReference type="EMBL" id="CAF2113790.1"/>
    </source>
</evidence>
<sequence length="88" mass="9824">MGARQLQDRVINMLHCGHIVVDMKNNTSAKYVCDALEQIIDWFGSPQTLASDNGPPFNSYEMKKFYGKYAIKHITAPPCHPASNGLVE</sequence>
<dbReference type="InterPro" id="IPR001584">
    <property type="entry name" value="Integrase_cat-core"/>
</dbReference>
<dbReference type="SUPFAM" id="SSF53098">
    <property type="entry name" value="Ribonuclease H-like"/>
    <property type="match status" value="1"/>
</dbReference>
<protein>
    <recommendedName>
        <fullName evidence="1">Integrase catalytic domain-containing protein</fullName>
    </recommendedName>
</protein>
<evidence type="ECO:0000313" key="4">
    <source>
        <dbReference type="Proteomes" id="UP000663824"/>
    </source>
</evidence>
<dbReference type="AlphaFoldDB" id="A0A816VI39"/>
<evidence type="ECO:0000259" key="1">
    <source>
        <dbReference type="PROSITE" id="PS50994"/>
    </source>
</evidence>
<name>A0A816VI39_9BILA</name>
<accession>A0A816VI39</accession>
<feature type="domain" description="Integrase catalytic" evidence="1">
    <location>
        <begin position="1"/>
        <end position="88"/>
    </location>
</feature>
<dbReference type="OrthoDB" id="10048726at2759"/>